<proteinExistence type="predicted"/>
<dbReference type="InterPro" id="IPR029068">
    <property type="entry name" value="Glyas_Bleomycin-R_OHBP_Dase"/>
</dbReference>
<dbReference type="PANTHER" id="PTHR33993:SF14">
    <property type="entry name" value="GB|AAF24581.1"/>
    <property type="match status" value="1"/>
</dbReference>
<keyword evidence="3" id="KW-1185">Reference proteome</keyword>
<dbReference type="Proteomes" id="UP000076512">
    <property type="component" value="Unassembled WGS sequence"/>
</dbReference>
<feature type="domain" description="VOC" evidence="1">
    <location>
        <begin position="12"/>
        <end position="125"/>
    </location>
</feature>
<dbReference type="CDD" id="cd07247">
    <property type="entry name" value="SgaA_N_like"/>
    <property type="match status" value="2"/>
</dbReference>
<dbReference type="AlphaFoldDB" id="A0A164JPA1"/>
<evidence type="ECO:0000259" key="1">
    <source>
        <dbReference type="PROSITE" id="PS51819"/>
    </source>
</evidence>
<dbReference type="Gene3D" id="3.10.180.10">
    <property type="entry name" value="2,3-Dihydroxybiphenyl 1,2-Dioxygenase, domain 1"/>
    <property type="match status" value="2"/>
</dbReference>
<reference evidence="2 3" key="1">
    <citation type="submission" date="2016-04" db="EMBL/GenBank/DDBJ databases">
        <authorList>
            <person name="Evans L.H."/>
            <person name="Alamgir A."/>
            <person name="Owens N."/>
            <person name="Weber N.D."/>
            <person name="Virtaneva K."/>
            <person name="Barbian K."/>
            <person name="Babar A."/>
            <person name="Rosenke K."/>
        </authorList>
    </citation>
    <scope>NUCLEOTIDE SEQUENCE [LARGE SCALE GENOMIC DNA]</scope>
    <source>
        <strain evidence="2 3">IFM 0406</strain>
    </source>
</reference>
<comment type="caution">
    <text evidence="2">The sequence shown here is derived from an EMBL/GenBank/DDBJ whole genome shotgun (WGS) entry which is preliminary data.</text>
</comment>
<dbReference type="SUPFAM" id="SSF54593">
    <property type="entry name" value="Glyoxalase/Bleomycin resistance protein/Dihydroxybiphenyl dioxygenase"/>
    <property type="match status" value="2"/>
</dbReference>
<dbReference type="InterPro" id="IPR052164">
    <property type="entry name" value="Anthracycline_SecMetBiosynth"/>
</dbReference>
<dbReference type="Pfam" id="PF00903">
    <property type="entry name" value="Glyoxalase"/>
    <property type="match status" value="2"/>
</dbReference>
<organism evidence="2 3">
    <name type="scientific">Nocardia terpenica</name>
    <dbReference type="NCBI Taxonomy" id="455432"/>
    <lineage>
        <taxon>Bacteria</taxon>
        <taxon>Bacillati</taxon>
        <taxon>Actinomycetota</taxon>
        <taxon>Actinomycetes</taxon>
        <taxon>Mycobacteriales</taxon>
        <taxon>Nocardiaceae</taxon>
        <taxon>Nocardia</taxon>
    </lineage>
</organism>
<evidence type="ECO:0000313" key="3">
    <source>
        <dbReference type="Proteomes" id="UP000076512"/>
    </source>
</evidence>
<dbReference type="EMBL" id="LWGR01000013">
    <property type="protein sequence ID" value="KZM70594.1"/>
    <property type="molecule type" value="Genomic_DNA"/>
</dbReference>
<dbReference type="STRING" id="455432.AWN90_39120"/>
<dbReference type="PROSITE" id="PS51819">
    <property type="entry name" value="VOC"/>
    <property type="match status" value="2"/>
</dbReference>
<name>A0A164JPA1_9NOCA</name>
<sequence>MPVRSTPWPEGTPCWVDCQVDDPVKASEFYAALFDWTIEGGEEGAGGYLMGMKGGNAVAGIGPKPQAGMPAVWTTYLAADDADAIAGKVSAAGGQVLTPPFDVLDAGRMFIGKDTVGAVFGVWQARAHNGAAVHNEHGSYCWNELHTRDLAAAEKFYADVFGFAYTDVGDGKTMNYAMFTPRGGEQPAGGMNDDTVMPVEPVPSHWLTWFQFDDVDAGVARASELGATVVMPASDSPVGRMAMVAAPQGEVFGLIDTAVTVGEMPQ</sequence>
<dbReference type="InterPro" id="IPR037523">
    <property type="entry name" value="VOC_core"/>
</dbReference>
<dbReference type="RefSeq" id="WP_067593821.1">
    <property type="nucleotide sequence ID" value="NZ_JABMCZ010000003.1"/>
</dbReference>
<dbReference type="OrthoDB" id="9793039at2"/>
<accession>A0A164JPA1</accession>
<feature type="domain" description="VOC" evidence="1">
    <location>
        <begin position="139"/>
        <end position="257"/>
    </location>
</feature>
<protein>
    <submittedName>
        <fullName evidence="2">Glyoxalase</fullName>
    </submittedName>
</protein>
<evidence type="ECO:0000313" key="2">
    <source>
        <dbReference type="EMBL" id="KZM70594.1"/>
    </source>
</evidence>
<dbReference type="PANTHER" id="PTHR33993">
    <property type="entry name" value="GLYOXALASE-RELATED"/>
    <property type="match status" value="1"/>
</dbReference>
<gene>
    <name evidence="2" type="ORF">AWN90_39120</name>
</gene>
<dbReference type="InterPro" id="IPR004360">
    <property type="entry name" value="Glyas_Fos-R_dOase_dom"/>
</dbReference>